<accession>Q6ILV5</accession>
<evidence type="ECO:0000256" key="1">
    <source>
        <dbReference type="SAM" id="MobiDB-lite"/>
    </source>
</evidence>
<protein>
    <submittedName>
        <fullName evidence="2">HDC08277</fullName>
    </submittedName>
</protein>
<proteinExistence type="predicted"/>
<gene>
    <name evidence="2" type="ORF">HDC08277</name>
</gene>
<organism evidence="2">
    <name type="scientific">Drosophila melanogaster</name>
    <name type="common">Fruit fly</name>
    <dbReference type="NCBI Taxonomy" id="7227"/>
    <lineage>
        <taxon>Eukaryota</taxon>
        <taxon>Metazoa</taxon>
        <taxon>Ecdysozoa</taxon>
        <taxon>Arthropoda</taxon>
        <taxon>Hexapoda</taxon>
        <taxon>Insecta</taxon>
        <taxon>Pterygota</taxon>
        <taxon>Neoptera</taxon>
        <taxon>Endopterygota</taxon>
        <taxon>Diptera</taxon>
        <taxon>Brachycera</taxon>
        <taxon>Muscomorpha</taxon>
        <taxon>Ephydroidea</taxon>
        <taxon>Drosophilidae</taxon>
        <taxon>Drosophila</taxon>
        <taxon>Sophophora</taxon>
    </lineage>
</organism>
<sequence>MDKGLPGITAKRRSGPCPRLDQWAAGQRGRGQKEPDQAPKNVVWWQDVGAACQDADGDSRALSSKRQHPFYKRNS</sequence>
<feature type="compositionally biased region" description="Basic residues" evidence="1">
    <location>
        <begin position="63"/>
        <end position="75"/>
    </location>
</feature>
<dbReference type="EMBL" id="BK001911">
    <property type="protein sequence ID" value="DAA02757.1"/>
    <property type="molecule type" value="Genomic_DNA"/>
</dbReference>
<dbReference type="AlphaFoldDB" id="Q6ILV5"/>
<feature type="region of interest" description="Disordered" evidence="1">
    <location>
        <begin position="1"/>
        <end position="40"/>
    </location>
</feature>
<evidence type="ECO:0000313" key="2">
    <source>
        <dbReference type="EMBL" id="DAA02757.1"/>
    </source>
</evidence>
<name>Q6ILV5_DROME</name>
<reference evidence="2" key="1">
    <citation type="journal article" date="2003" name="Genome Biol.">
        <title>An integrated gene annotation and transcriptional profiling approach towards the full gene content of the Drosophila genome.</title>
        <authorList>
            <person name="Hild M."/>
            <person name="Beckmann B."/>
            <person name="Haas S.A."/>
            <person name="Koch B."/>
            <person name="Solovyev V."/>
            <person name="Busold C."/>
            <person name="Fellenberg K."/>
            <person name="Boutros M."/>
            <person name="Vingron M."/>
            <person name="Sauer F."/>
            <person name="Hoheisel J.D."/>
            <person name="Paro R."/>
        </authorList>
    </citation>
    <scope>NUCLEOTIDE SEQUENCE</scope>
</reference>
<feature type="region of interest" description="Disordered" evidence="1">
    <location>
        <begin position="53"/>
        <end position="75"/>
    </location>
</feature>